<comment type="caution">
    <text evidence="7">The sequence shown here is derived from an EMBL/GenBank/DDBJ whole genome shotgun (WGS) entry which is preliminary data.</text>
</comment>
<gene>
    <name evidence="7" type="ORF">GKS16_06540</name>
</gene>
<accession>A0A6L6G8W0</accession>
<proteinExistence type="predicted"/>
<dbReference type="EMBL" id="WLXI01000047">
    <property type="protein sequence ID" value="MTD01925.1"/>
    <property type="molecule type" value="Genomic_DNA"/>
</dbReference>
<evidence type="ECO:0000259" key="5">
    <source>
        <dbReference type="Pfam" id="PF00403"/>
    </source>
</evidence>
<dbReference type="InterPro" id="IPR058533">
    <property type="entry name" value="Cation_efflux_TM"/>
</dbReference>
<dbReference type="GO" id="GO:0046872">
    <property type="term" value="F:metal ion binding"/>
    <property type="evidence" value="ECO:0007669"/>
    <property type="project" value="InterPro"/>
</dbReference>
<dbReference type="SUPFAM" id="SSF161111">
    <property type="entry name" value="Cation efflux protein transmembrane domain-like"/>
    <property type="match status" value="1"/>
</dbReference>
<sequence length="267" mass="29539">MAKIESIFQINKMDCSSEEQLVRMALSDFKKVDLMTVDFDKRQAKIIHEEDSQALFSAIDTLNLDAHLVSDKEINEDSFSSGNQKIQGVILGQVLLINLTFFIIEVLSGYLFKSVGLSADGLDMLADSFVYLLALLSIGKPFKNKKRVASLAGYLQMFLATIGFSQVIFRVINHDYVPNSYGMLFVAILALAANLVSYLFLAKTNQEEVHMKASKIFTSNDIVINLGLIVSTVLVHLLHSPIPDLLIGTIVFAIVLKGAFKILSISK</sequence>
<name>A0A6L6G8W0_STRUB</name>
<feature type="domain" description="Cation efflux protein transmembrane" evidence="6">
    <location>
        <begin position="95"/>
        <end position="264"/>
    </location>
</feature>
<dbReference type="GO" id="GO:0008324">
    <property type="term" value="F:monoatomic cation transmembrane transporter activity"/>
    <property type="evidence" value="ECO:0007669"/>
    <property type="project" value="InterPro"/>
</dbReference>
<dbReference type="Pfam" id="PF00403">
    <property type="entry name" value="HMA"/>
    <property type="match status" value="1"/>
</dbReference>
<dbReference type="InterPro" id="IPR006121">
    <property type="entry name" value="HMA_dom"/>
</dbReference>
<evidence type="ECO:0000256" key="3">
    <source>
        <dbReference type="ARBA" id="ARBA00022989"/>
    </source>
</evidence>
<comment type="subcellular location">
    <subcellularLocation>
        <location evidence="1">Membrane</location>
        <topology evidence="1">Multi-pass membrane protein</topology>
    </subcellularLocation>
</comment>
<protein>
    <submittedName>
        <fullName evidence="7">Uncharacterized protein</fullName>
    </submittedName>
</protein>
<evidence type="ECO:0000256" key="4">
    <source>
        <dbReference type="ARBA" id="ARBA00023136"/>
    </source>
</evidence>
<organism evidence="7 8">
    <name type="scientific">Streptococcus uberis</name>
    <dbReference type="NCBI Taxonomy" id="1349"/>
    <lineage>
        <taxon>Bacteria</taxon>
        <taxon>Bacillati</taxon>
        <taxon>Bacillota</taxon>
        <taxon>Bacilli</taxon>
        <taxon>Lactobacillales</taxon>
        <taxon>Streptococcaceae</taxon>
        <taxon>Streptococcus</taxon>
    </lineage>
</organism>
<evidence type="ECO:0000256" key="2">
    <source>
        <dbReference type="ARBA" id="ARBA00022692"/>
    </source>
</evidence>
<evidence type="ECO:0000313" key="7">
    <source>
        <dbReference type="EMBL" id="MTD01925.1"/>
    </source>
</evidence>
<evidence type="ECO:0000259" key="6">
    <source>
        <dbReference type="Pfam" id="PF01545"/>
    </source>
</evidence>
<keyword evidence="2" id="KW-0812">Transmembrane</keyword>
<dbReference type="SUPFAM" id="SSF55008">
    <property type="entry name" value="HMA, heavy metal-associated domain"/>
    <property type="match status" value="1"/>
</dbReference>
<dbReference type="InterPro" id="IPR027469">
    <property type="entry name" value="Cation_efflux_TMD_sf"/>
</dbReference>
<keyword evidence="4" id="KW-0472">Membrane</keyword>
<keyword evidence="3" id="KW-1133">Transmembrane helix</keyword>
<dbReference type="Gene3D" id="1.20.1510.10">
    <property type="entry name" value="Cation efflux protein transmembrane domain"/>
    <property type="match status" value="1"/>
</dbReference>
<dbReference type="Proteomes" id="UP000483839">
    <property type="component" value="Unassembled WGS sequence"/>
</dbReference>
<dbReference type="Pfam" id="PF01545">
    <property type="entry name" value="Cation_efflux"/>
    <property type="match status" value="1"/>
</dbReference>
<dbReference type="GO" id="GO:0016020">
    <property type="term" value="C:membrane"/>
    <property type="evidence" value="ECO:0007669"/>
    <property type="project" value="UniProtKB-SubCell"/>
</dbReference>
<feature type="domain" description="HMA" evidence="5">
    <location>
        <begin position="8"/>
        <end position="58"/>
    </location>
</feature>
<dbReference type="RefSeq" id="WP_326830521.1">
    <property type="nucleotide sequence ID" value="NZ_WLXE01000016.1"/>
</dbReference>
<reference evidence="7 8" key="1">
    <citation type="submission" date="2019-11" db="EMBL/GenBank/DDBJ databases">
        <title>Streptococcus uberis isolated from clinical mastitis cases on a southeastern Queensland dairy.</title>
        <authorList>
            <person name="Workentine M.L."/>
            <person name="Price R."/>
            <person name="Olchowy T."/>
        </authorList>
    </citation>
    <scope>NUCLEOTIDE SEQUENCE [LARGE SCALE GENOMIC DNA]</scope>
    <source>
        <strain evidence="7 8">OLC4459-A17</strain>
    </source>
</reference>
<dbReference type="Gene3D" id="3.30.70.100">
    <property type="match status" value="1"/>
</dbReference>
<evidence type="ECO:0000256" key="1">
    <source>
        <dbReference type="ARBA" id="ARBA00004141"/>
    </source>
</evidence>
<dbReference type="InterPro" id="IPR036163">
    <property type="entry name" value="HMA_dom_sf"/>
</dbReference>
<evidence type="ECO:0000313" key="8">
    <source>
        <dbReference type="Proteomes" id="UP000483839"/>
    </source>
</evidence>
<dbReference type="AlphaFoldDB" id="A0A6L6G8W0"/>